<feature type="region of interest" description="Disordered" evidence="1">
    <location>
        <begin position="217"/>
        <end position="240"/>
    </location>
</feature>
<accession>A0ABU1YPA3</accession>
<keyword evidence="3" id="KW-1185">Reference proteome</keyword>
<dbReference type="Pfam" id="PF09517">
    <property type="entry name" value="RE_Eco29kI"/>
    <property type="match status" value="1"/>
</dbReference>
<evidence type="ECO:0000313" key="3">
    <source>
        <dbReference type="Proteomes" id="UP001180453"/>
    </source>
</evidence>
<reference evidence="2 3" key="1">
    <citation type="submission" date="2023-07" db="EMBL/GenBank/DDBJ databases">
        <title>Sorghum-associated microbial communities from plants grown in Nebraska, USA.</title>
        <authorList>
            <person name="Schachtman D."/>
        </authorList>
    </citation>
    <scope>NUCLEOTIDE SEQUENCE [LARGE SCALE GENOMIC DNA]</scope>
    <source>
        <strain evidence="2 3">BE314</strain>
    </source>
</reference>
<dbReference type="Proteomes" id="UP001180453">
    <property type="component" value="Unassembled WGS sequence"/>
</dbReference>
<evidence type="ECO:0000256" key="1">
    <source>
        <dbReference type="SAM" id="MobiDB-lite"/>
    </source>
</evidence>
<evidence type="ECO:0000313" key="2">
    <source>
        <dbReference type="EMBL" id="MDR7270674.1"/>
    </source>
</evidence>
<dbReference type="InterPro" id="IPR018575">
    <property type="entry name" value="Restrct_endonuc_II_Eco29kI"/>
</dbReference>
<comment type="caution">
    <text evidence="2">The sequence shown here is derived from an EMBL/GenBank/DDBJ whole genome shotgun (WGS) entry which is preliminary data.</text>
</comment>
<protein>
    <recommendedName>
        <fullName evidence="4">Eco29kI family restriction endonuclease</fullName>
    </recommendedName>
</protein>
<organism evidence="2 3">
    <name type="scientific">Roseateles saccharophilus</name>
    <name type="common">Pseudomonas saccharophila</name>
    <dbReference type="NCBI Taxonomy" id="304"/>
    <lineage>
        <taxon>Bacteria</taxon>
        <taxon>Pseudomonadati</taxon>
        <taxon>Pseudomonadota</taxon>
        <taxon>Betaproteobacteria</taxon>
        <taxon>Burkholderiales</taxon>
        <taxon>Sphaerotilaceae</taxon>
        <taxon>Roseateles</taxon>
    </lineage>
</organism>
<sequence>MSSKNQKALFPSLIDELNYVADRLVAAQAEGSPRVVKRVREALETVSQRLAQAAAGLDPVIRPSSTFDPTNPATAGRIVALTMVAQARYPLSRVPVFYGSGVYALYYIGKEGVPGWVPAYAPLAGTQHPIYVGKADPIDPAAKEPVAQGQKLAARLREHAKTIGKATTTLDIHHFECRFLIVQTGFQSSAERYLIDFFKPIWNSETKICYGMSKHGDSAETRGNGRSPWHTMHPGVGWSDNERLVDQRPKHQIELDIAAHLATNRPYTDLTHIFDNFVADMKQLRVPLASQEIDPNAQDELDQLSDQPDITDTPG</sequence>
<proteinExistence type="predicted"/>
<name>A0ABU1YPA3_ROSSA</name>
<gene>
    <name evidence="2" type="ORF">J2X20_003332</name>
</gene>
<dbReference type="RefSeq" id="WP_310266805.1">
    <property type="nucleotide sequence ID" value="NZ_JAVDXU010000002.1"/>
</dbReference>
<dbReference type="EMBL" id="JAVDXU010000002">
    <property type="protein sequence ID" value="MDR7270674.1"/>
    <property type="molecule type" value="Genomic_DNA"/>
</dbReference>
<feature type="compositionally biased region" description="Polar residues" evidence="1">
    <location>
        <begin position="304"/>
        <end position="315"/>
    </location>
</feature>
<feature type="region of interest" description="Disordered" evidence="1">
    <location>
        <begin position="293"/>
        <end position="315"/>
    </location>
</feature>
<evidence type="ECO:0008006" key="4">
    <source>
        <dbReference type="Google" id="ProtNLM"/>
    </source>
</evidence>